<feature type="transmembrane region" description="Helical" evidence="1">
    <location>
        <begin position="136"/>
        <end position="157"/>
    </location>
</feature>
<keyword evidence="1" id="KW-0472">Membrane</keyword>
<feature type="transmembrane region" description="Helical" evidence="1">
    <location>
        <begin position="169"/>
        <end position="186"/>
    </location>
</feature>
<feature type="transmembrane region" description="Helical" evidence="1">
    <location>
        <begin position="45"/>
        <end position="70"/>
    </location>
</feature>
<keyword evidence="1" id="KW-1133">Transmembrane helix</keyword>
<dbReference type="Proteomes" id="UP000441522">
    <property type="component" value="Unassembled WGS sequence"/>
</dbReference>
<accession>A0A7J5FY18</accession>
<sequence length="187" mass="21823">MPSFQKIIDILSNAFSILDFSYIVSGGFTLGIVLFDLHYHYYEFFIRNISITIVCGIFLAYICGLSSWIIGRLIRKIVQNTDKDFEETYDRTMNALASNALSLSVSDKKLAYSYMWIELHKKEEAKEQIIFMNRMWVMQAVFEGLIFSFIVAIGVLIDLKWGLNKDISWLEFIVILLYCYHRYGCLL</sequence>
<proteinExistence type="predicted"/>
<gene>
    <name evidence="2" type="ORF">GAS29_08420</name>
</gene>
<name>A0A7J5FY18_PHOVU</name>
<keyword evidence="1" id="KW-0812">Transmembrane</keyword>
<dbReference type="EMBL" id="WCWW01000015">
    <property type="protein sequence ID" value="KAB3857232.1"/>
    <property type="molecule type" value="Genomic_DNA"/>
</dbReference>
<protein>
    <submittedName>
        <fullName evidence="2">Uncharacterized protein</fullName>
    </submittedName>
</protein>
<evidence type="ECO:0000256" key="1">
    <source>
        <dbReference type="SAM" id="Phobius"/>
    </source>
</evidence>
<comment type="caution">
    <text evidence="2">The sequence shown here is derived from an EMBL/GenBank/DDBJ whole genome shotgun (WGS) entry which is preliminary data.</text>
</comment>
<reference evidence="2 3" key="1">
    <citation type="journal article" date="2019" name="Nat. Med.">
        <title>A library of human gut bacterial isolates paired with longitudinal multiomics data enables mechanistic microbiome research.</title>
        <authorList>
            <person name="Poyet M."/>
            <person name="Groussin M."/>
            <person name="Gibbons S.M."/>
            <person name="Avila-Pacheco J."/>
            <person name="Jiang X."/>
            <person name="Kearney S.M."/>
            <person name="Perrotta A.R."/>
            <person name="Berdy B."/>
            <person name="Zhao S."/>
            <person name="Lieberman T.D."/>
            <person name="Swanson P.K."/>
            <person name="Smith M."/>
            <person name="Roesemann S."/>
            <person name="Alexander J.E."/>
            <person name="Rich S.A."/>
            <person name="Livny J."/>
            <person name="Vlamakis H."/>
            <person name="Clish C."/>
            <person name="Bullock K."/>
            <person name="Deik A."/>
            <person name="Scott J."/>
            <person name="Pierce K.A."/>
            <person name="Xavier R.J."/>
            <person name="Alm E.J."/>
        </authorList>
    </citation>
    <scope>NUCLEOTIDE SEQUENCE [LARGE SCALE GENOMIC DNA]</scope>
    <source>
        <strain evidence="2 3">BIOML-A5</strain>
    </source>
</reference>
<evidence type="ECO:0000313" key="3">
    <source>
        <dbReference type="Proteomes" id="UP000441522"/>
    </source>
</evidence>
<feature type="transmembrane region" description="Helical" evidence="1">
    <location>
        <begin position="20"/>
        <end position="39"/>
    </location>
</feature>
<organism evidence="2 3">
    <name type="scientific">Phocaeicola vulgatus</name>
    <name type="common">Bacteroides vulgatus</name>
    <dbReference type="NCBI Taxonomy" id="821"/>
    <lineage>
        <taxon>Bacteria</taxon>
        <taxon>Pseudomonadati</taxon>
        <taxon>Bacteroidota</taxon>
        <taxon>Bacteroidia</taxon>
        <taxon>Bacteroidales</taxon>
        <taxon>Bacteroidaceae</taxon>
        <taxon>Phocaeicola</taxon>
    </lineage>
</organism>
<dbReference type="AlphaFoldDB" id="A0A7J5FY18"/>
<evidence type="ECO:0000313" key="2">
    <source>
        <dbReference type="EMBL" id="KAB3857232.1"/>
    </source>
</evidence>